<keyword evidence="2" id="KW-1185">Reference proteome</keyword>
<organism evidence="1 2">
    <name type="scientific">Smallanthus sonchifolius</name>
    <dbReference type="NCBI Taxonomy" id="185202"/>
    <lineage>
        <taxon>Eukaryota</taxon>
        <taxon>Viridiplantae</taxon>
        <taxon>Streptophyta</taxon>
        <taxon>Embryophyta</taxon>
        <taxon>Tracheophyta</taxon>
        <taxon>Spermatophyta</taxon>
        <taxon>Magnoliopsida</taxon>
        <taxon>eudicotyledons</taxon>
        <taxon>Gunneridae</taxon>
        <taxon>Pentapetalae</taxon>
        <taxon>asterids</taxon>
        <taxon>campanulids</taxon>
        <taxon>Asterales</taxon>
        <taxon>Asteraceae</taxon>
        <taxon>Asteroideae</taxon>
        <taxon>Heliantheae alliance</taxon>
        <taxon>Millerieae</taxon>
        <taxon>Smallanthus</taxon>
    </lineage>
</organism>
<dbReference type="EMBL" id="CM042031">
    <property type="protein sequence ID" value="KAI3784060.1"/>
    <property type="molecule type" value="Genomic_DNA"/>
</dbReference>
<comment type="caution">
    <text evidence="1">The sequence shown here is derived from an EMBL/GenBank/DDBJ whole genome shotgun (WGS) entry which is preliminary data.</text>
</comment>
<accession>A0ACB9GLU5</accession>
<reference evidence="1 2" key="2">
    <citation type="journal article" date="2022" name="Mol. Ecol. Resour.">
        <title>The genomes of chicory, endive, great burdock and yacon provide insights into Asteraceae paleo-polyploidization history and plant inulin production.</title>
        <authorList>
            <person name="Fan W."/>
            <person name="Wang S."/>
            <person name="Wang H."/>
            <person name="Wang A."/>
            <person name="Jiang F."/>
            <person name="Liu H."/>
            <person name="Zhao H."/>
            <person name="Xu D."/>
            <person name="Zhang Y."/>
        </authorList>
    </citation>
    <scope>NUCLEOTIDE SEQUENCE [LARGE SCALE GENOMIC DNA]</scope>
    <source>
        <strain evidence="2">cv. Yunnan</strain>
        <tissue evidence="1">Leaves</tissue>
    </source>
</reference>
<protein>
    <submittedName>
        <fullName evidence="1">Uncharacterized protein</fullName>
    </submittedName>
</protein>
<dbReference type="Proteomes" id="UP001056120">
    <property type="component" value="Linkage Group LG14"/>
</dbReference>
<evidence type="ECO:0000313" key="2">
    <source>
        <dbReference type="Proteomes" id="UP001056120"/>
    </source>
</evidence>
<reference evidence="2" key="1">
    <citation type="journal article" date="2022" name="Mol. Ecol. Resour.">
        <title>The genomes of chicory, endive, great burdock and yacon provide insights into Asteraceae palaeo-polyploidization history and plant inulin production.</title>
        <authorList>
            <person name="Fan W."/>
            <person name="Wang S."/>
            <person name="Wang H."/>
            <person name="Wang A."/>
            <person name="Jiang F."/>
            <person name="Liu H."/>
            <person name="Zhao H."/>
            <person name="Xu D."/>
            <person name="Zhang Y."/>
        </authorList>
    </citation>
    <scope>NUCLEOTIDE SEQUENCE [LARGE SCALE GENOMIC DNA]</scope>
    <source>
        <strain evidence="2">cv. Yunnan</strain>
    </source>
</reference>
<proteinExistence type="predicted"/>
<gene>
    <name evidence="1" type="ORF">L1987_43152</name>
</gene>
<sequence>MDSHFHSAIALNSSPIVPPVVRGRAFEVRPQYLGFLPHFFGKATGEPYIHLSEFEAICGTIDEYYTMNRTTYARNAIRTFQQKYGEPFHETFTRFKEMLRICPYHGIPTWELIKAFCDGLSSEDSRDLYSTSAGTILSNEEKVDWEYLERAVRNSKKLEVVEKQLTMLGKPVGKEVSNVSQVYLGASQGSNQGGQQYQNRQHGYKQGGYQRGQNNQGGYQQQGPKKENEDAFKEMKNDNEVWDKIVNALSKKVGQLAEEMSRRNWGKLPSDTVINPQHQYPGSKNNNNSQVSQLSIVRNGKEKGVENNTIHFPKALVEPFKSSKNTKRGPQQEKMWEAFKQVKINLLLIDAIKQVRDFKIDKSLLDLRASVSILPGSLYDQYEFGPLQKADTTVVLADLTLKLPRGILTNVIVKVEDFYYPTHLDTPSGKFVWSHRHSVKAIFRITSPGKSTTGSTDCSQSNHWMDHCRFKGISSSIVMHKMITEDGVKLARDAQRRLNPNMREVVKKEVLKWLHAGILYPISDSTWVSPTQTVPKKVGIQVVKGDNGEEVATRPVTGWRICIDYRKLNAATSKDHFHLSFIDQIVEKLASQMFY</sequence>
<evidence type="ECO:0000313" key="1">
    <source>
        <dbReference type="EMBL" id="KAI3784060.1"/>
    </source>
</evidence>
<name>A0ACB9GLU5_9ASTR</name>